<dbReference type="SUPFAM" id="SSF53623">
    <property type="entry name" value="MurD-like peptide ligases, catalytic domain"/>
    <property type="match status" value="1"/>
</dbReference>
<gene>
    <name evidence="10" type="primary">murE</name>
    <name evidence="15" type="ORF">L21SP2_1596</name>
</gene>
<dbReference type="STRING" id="1307761.L21SP2_1596"/>
<dbReference type="Gene3D" id="3.40.1390.10">
    <property type="entry name" value="MurE/MurF, N-terminal domain"/>
    <property type="match status" value="1"/>
</dbReference>
<dbReference type="UniPathway" id="UPA00219"/>
<dbReference type="Gene3D" id="3.40.1190.10">
    <property type="entry name" value="Mur-like, catalytic domain"/>
    <property type="match status" value="1"/>
</dbReference>
<accession>V5WGR4</accession>
<evidence type="ECO:0000256" key="11">
    <source>
        <dbReference type="RuleBase" id="RU004135"/>
    </source>
</evidence>
<feature type="domain" description="Mur ligase C-terminal" evidence="13">
    <location>
        <begin position="417"/>
        <end position="545"/>
    </location>
</feature>
<evidence type="ECO:0000256" key="7">
    <source>
        <dbReference type="ARBA" id="ARBA00022984"/>
    </source>
</evidence>
<dbReference type="InterPro" id="IPR004101">
    <property type="entry name" value="Mur_ligase_C"/>
</dbReference>
<keyword evidence="6 10" id="KW-0133">Cell shape</keyword>
<evidence type="ECO:0000256" key="2">
    <source>
        <dbReference type="ARBA" id="ARBA00022598"/>
    </source>
</evidence>
<dbReference type="HOGENOM" id="CLU_022291_4_1_12"/>
<evidence type="ECO:0000313" key="15">
    <source>
        <dbReference type="EMBL" id="AHC14983.1"/>
    </source>
</evidence>
<keyword evidence="4 10" id="KW-0547">Nucleotide-binding</keyword>
<protein>
    <recommendedName>
        <fullName evidence="10">UDP-N-acetylmuramyl-tripeptide synthetase</fullName>
        <ecNumber evidence="10">6.3.2.-</ecNumber>
    </recommendedName>
    <alternativeName>
        <fullName evidence="10">UDP-MurNAc-tripeptide synthetase</fullName>
    </alternativeName>
</protein>
<dbReference type="InterPro" id="IPR035911">
    <property type="entry name" value="MurE/MurF_N"/>
</dbReference>
<evidence type="ECO:0000256" key="8">
    <source>
        <dbReference type="ARBA" id="ARBA00023306"/>
    </source>
</evidence>
<keyword evidence="16" id="KW-1185">Reference proteome</keyword>
<evidence type="ECO:0000256" key="5">
    <source>
        <dbReference type="ARBA" id="ARBA00022840"/>
    </source>
</evidence>
<dbReference type="Gene3D" id="3.90.190.20">
    <property type="entry name" value="Mur ligase, C-terminal domain"/>
    <property type="match status" value="1"/>
</dbReference>
<dbReference type="InterPro" id="IPR036615">
    <property type="entry name" value="Mur_ligase_C_dom_sf"/>
</dbReference>
<evidence type="ECO:0000259" key="14">
    <source>
        <dbReference type="Pfam" id="PF08245"/>
    </source>
</evidence>
<comment type="function">
    <text evidence="10">Catalyzes the addition of an amino acid to the nucleotide precursor UDP-N-acetylmuramoyl-L-alanyl-D-glutamate (UMAG) in the biosynthesis of bacterial cell-wall peptidoglycan.</text>
</comment>
<evidence type="ECO:0000256" key="1">
    <source>
        <dbReference type="ARBA" id="ARBA00005898"/>
    </source>
</evidence>
<dbReference type="AlphaFoldDB" id="V5WGR4"/>
<dbReference type="GO" id="GO:0008360">
    <property type="term" value="P:regulation of cell shape"/>
    <property type="evidence" value="ECO:0007669"/>
    <property type="project" value="UniProtKB-KW"/>
</dbReference>
<dbReference type="GO" id="GO:0071555">
    <property type="term" value="P:cell wall organization"/>
    <property type="evidence" value="ECO:0007669"/>
    <property type="project" value="UniProtKB-KW"/>
</dbReference>
<dbReference type="HAMAP" id="MF_00208">
    <property type="entry name" value="MurE"/>
    <property type="match status" value="1"/>
</dbReference>
<evidence type="ECO:0000256" key="4">
    <source>
        <dbReference type="ARBA" id="ARBA00022741"/>
    </source>
</evidence>
<feature type="binding site" evidence="10">
    <location>
        <begin position="189"/>
        <end position="190"/>
    </location>
    <ligand>
        <name>UDP-N-acetyl-alpha-D-muramoyl-L-alanyl-D-glutamate</name>
        <dbReference type="ChEBI" id="CHEBI:83900"/>
    </ligand>
</feature>
<evidence type="ECO:0000256" key="10">
    <source>
        <dbReference type="HAMAP-Rule" id="MF_00208"/>
    </source>
</evidence>
<keyword evidence="10" id="KW-0460">Magnesium</keyword>
<keyword evidence="7 10" id="KW-0573">Peptidoglycan synthesis</keyword>
<comment type="similarity">
    <text evidence="1 10">Belongs to the MurCDEF family. MurE subfamily.</text>
</comment>
<feature type="binding site" evidence="10">
    <location>
        <begin position="145"/>
        <end position="151"/>
    </location>
    <ligand>
        <name>ATP</name>
        <dbReference type="ChEBI" id="CHEBI:30616"/>
    </ligand>
</feature>
<keyword evidence="5 10" id="KW-0067">ATP-binding</keyword>
<feature type="binding site" evidence="10">
    <location>
        <position position="47"/>
    </location>
    <ligand>
        <name>UDP-N-acetyl-alpha-D-muramoyl-L-alanyl-D-glutamate</name>
        <dbReference type="ChEBI" id="CHEBI:83900"/>
    </ligand>
</feature>
<name>V5WGR4_9SPIO</name>
<evidence type="ECO:0000256" key="9">
    <source>
        <dbReference type="ARBA" id="ARBA00023316"/>
    </source>
</evidence>
<comment type="subcellular location">
    <subcellularLocation>
        <location evidence="10 11">Cytoplasm</location>
    </subcellularLocation>
</comment>
<comment type="PTM">
    <text evidence="10">Carboxylation is probably crucial for Mg(2+) binding and, consequently, for the gamma-phosphate positioning of ATP.</text>
</comment>
<reference evidence="15 16" key="1">
    <citation type="journal article" date="2015" name="Stand. Genomic Sci.">
        <title>Complete genome sequence and description of Salinispira pacifica gen. nov., sp. nov., a novel spirochaete isolated form a hypersaline microbial mat.</title>
        <authorList>
            <person name="Ben Hania W."/>
            <person name="Joseph M."/>
            <person name="Schumann P."/>
            <person name="Bunk B."/>
            <person name="Fiebig A."/>
            <person name="Sproer C."/>
            <person name="Klenk H.P."/>
            <person name="Fardeau M.L."/>
            <person name="Spring S."/>
        </authorList>
    </citation>
    <scope>NUCLEOTIDE SEQUENCE [LARGE SCALE GENOMIC DNA]</scope>
    <source>
        <strain evidence="15 16">L21-RPul-D2</strain>
    </source>
</reference>
<feature type="binding site" evidence="10">
    <location>
        <position position="226"/>
    </location>
    <ligand>
        <name>UDP-N-acetyl-alpha-D-muramoyl-L-alanyl-D-glutamate</name>
        <dbReference type="ChEBI" id="CHEBI:83900"/>
    </ligand>
</feature>
<evidence type="ECO:0000256" key="3">
    <source>
        <dbReference type="ARBA" id="ARBA00022618"/>
    </source>
</evidence>
<dbReference type="InterPro" id="IPR000713">
    <property type="entry name" value="Mur_ligase_N"/>
</dbReference>
<evidence type="ECO:0000313" key="16">
    <source>
        <dbReference type="Proteomes" id="UP000018680"/>
    </source>
</evidence>
<dbReference type="GO" id="GO:0009252">
    <property type="term" value="P:peptidoglycan biosynthetic process"/>
    <property type="evidence" value="ECO:0007669"/>
    <property type="project" value="UniProtKB-UniRule"/>
</dbReference>
<dbReference type="InterPro" id="IPR013221">
    <property type="entry name" value="Mur_ligase_cen"/>
</dbReference>
<dbReference type="GO" id="GO:0000287">
    <property type="term" value="F:magnesium ion binding"/>
    <property type="evidence" value="ECO:0007669"/>
    <property type="project" value="UniProtKB-UniRule"/>
</dbReference>
<evidence type="ECO:0000259" key="12">
    <source>
        <dbReference type="Pfam" id="PF01225"/>
    </source>
</evidence>
<proteinExistence type="inferred from homology"/>
<dbReference type="GO" id="GO:0016881">
    <property type="term" value="F:acid-amino acid ligase activity"/>
    <property type="evidence" value="ECO:0007669"/>
    <property type="project" value="UniProtKB-UniRule"/>
</dbReference>
<dbReference type="GO" id="GO:0005737">
    <property type="term" value="C:cytoplasm"/>
    <property type="evidence" value="ECO:0007669"/>
    <property type="project" value="UniProtKB-SubCell"/>
</dbReference>
<dbReference type="EC" id="6.3.2.-" evidence="10"/>
<dbReference type="KEGG" id="slr:L21SP2_1596"/>
<comment type="caution">
    <text evidence="10">Lacks conserved residue(s) required for the propagation of feature annotation.</text>
</comment>
<keyword evidence="8 10" id="KW-0131">Cell cycle</keyword>
<dbReference type="PANTHER" id="PTHR23135:SF4">
    <property type="entry name" value="UDP-N-ACETYLMURAMOYL-L-ALANYL-D-GLUTAMATE--2,6-DIAMINOPIMELATE LIGASE MURE HOMOLOG, CHLOROPLASTIC"/>
    <property type="match status" value="1"/>
</dbReference>
<feature type="modified residue" description="N6-carboxylysine" evidence="10">
    <location>
        <position position="258"/>
    </location>
</feature>
<evidence type="ECO:0000256" key="6">
    <source>
        <dbReference type="ARBA" id="ARBA00022960"/>
    </source>
</evidence>
<feature type="domain" description="Mur ligase N-terminal catalytic" evidence="12">
    <location>
        <begin position="40"/>
        <end position="130"/>
    </location>
</feature>
<dbReference type="InterPro" id="IPR036565">
    <property type="entry name" value="Mur-like_cat_sf"/>
</dbReference>
<dbReference type="SUPFAM" id="SSF53244">
    <property type="entry name" value="MurD-like peptide ligases, peptide-binding domain"/>
    <property type="match status" value="1"/>
</dbReference>
<keyword evidence="2 10" id="KW-0436">Ligase</keyword>
<feature type="domain" description="Mur ligase central" evidence="14">
    <location>
        <begin position="143"/>
        <end position="392"/>
    </location>
</feature>
<dbReference type="Pfam" id="PF08245">
    <property type="entry name" value="Mur_ligase_M"/>
    <property type="match status" value="1"/>
</dbReference>
<evidence type="ECO:0000259" key="13">
    <source>
        <dbReference type="Pfam" id="PF02875"/>
    </source>
</evidence>
<dbReference type="NCBIfam" id="TIGR01085">
    <property type="entry name" value="murE"/>
    <property type="match status" value="1"/>
</dbReference>
<dbReference type="Pfam" id="PF02875">
    <property type="entry name" value="Mur_ligase_C"/>
    <property type="match status" value="1"/>
</dbReference>
<comment type="pathway">
    <text evidence="10 11">Cell wall biogenesis; peptidoglycan biosynthesis.</text>
</comment>
<comment type="cofactor">
    <cofactor evidence="10">
        <name>Mg(2+)</name>
        <dbReference type="ChEBI" id="CHEBI:18420"/>
    </cofactor>
</comment>
<dbReference type="SUPFAM" id="SSF63418">
    <property type="entry name" value="MurE/MurF N-terminal domain"/>
    <property type="match status" value="1"/>
</dbReference>
<dbReference type="GO" id="GO:0005524">
    <property type="term" value="F:ATP binding"/>
    <property type="evidence" value="ECO:0007669"/>
    <property type="project" value="UniProtKB-UniRule"/>
</dbReference>
<keyword evidence="9 10" id="KW-0961">Cell wall biogenesis/degradation</keyword>
<feature type="binding site" evidence="10">
    <location>
        <position position="216"/>
    </location>
    <ligand>
        <name>UDP-N-acetyl-alpha-D-muramoyl-L-alanyl-D-glutamate</name>
        <dbReference type="ChEBI" id="CHEBI:83900"/>
    </ligand>
</feature>
<dbReference type="GO" id="GO:0051301">
    <property type="term" value="P:cell division"/>
    <property type="evidence" value="ECO:0007669"/>
    <property type="project" value="UniProtKB-KW"/>
</dbReference>
<keyword evidence="10" id="KW-0963">Cytoplasm</keyword>
<sequence>MQESWQLGRLRKMNKKRLSALLAACNTMKRADNSSLDPEVSSLVYDSRDVGPGSMFFAIPGAHTDGHRFIATALEKGAAAVVFQTKDEFVSRLIQDGIPDDFPRDIQLPHPVFIAAESSRQALSRCSAAFHDYPHRDLTVIGITGTDGKSSTVAFLHQLLNDLGIPAGFISTVAMQTGTETRNNMLRQSTPEAPDIHRLLAEMRANGKQAAVVESTSHGLSRKTSRLLDLEYDGAIFTNISHEHLEFHGSFPQYLSDKTNLFRQLKDSQPDASNTSVAVINLEDPNFSYIARAAAERSARICAFISSQSGDWPRTEARKDLDLADILFAAHPVEHLSDGNRFSLRVVEKSAWSGQPAGKSLKQLIDQTEALEMHLPIPGGFNIDNVLGCTALLSELLSVPVREIAGAAAGLKGVKGRMVPLFHGQPFTAIVDYAHTPGSFTKVFPLFRESCRGRLIAVFGSAGERDTAKRPIQGAIAAEYADILVITDEDPRLEDSMDIIRDISRGARESGHAVEIHEIADRRSAISAAFSMAGEGDTVVMLGKGHEGSIITAAGKQAWDEESVARDCLEQMGYTRQK</sequence>
<dbReference type="Pfam" id="PF01225">
    <property type="entry name" value="Mur_ligase"/>
    <property type="match status" value="1"/>
</dbReference>
<dbReference type="PATRIC" id="fig|1307761.3.peg.1591"/>
<dbReference type="InterPro" id="IPR005761">
    <property type="entry name" value="UDP-N-AcMur-Glu-dNH2Pim_ligase"/>
</dbReference>
<dbReference type="PANTHER" id="PTHR23135">
    <property type="entry name" value="MUR LIGASE FAMILY MEMBER"/>
    <property type="match status" value="1"/>
</dbReference>
<keyword evidence="3 10" id="KW-0132">Cell division</keyword>
<dbReference type="eggNOG" id="COG0769">
    <property type="taxonomic scope" value="Bacteria"/>
</dbReference>
<dbReference type="Proteomes" id="UP000018680">
    <property type="component" value="Chromosome"/>
</dbReference>
<dbReference type="EMBL" id="CP006939">
    <property type="protein sequence ID" value="AHC14983.1"/>
    <property type="molecule type" value="Genomic_DNA"/>
</dbReference>
<organism evidence="15 16">
    <name type="scientific">Salinispira pacifica</name>
    <dbReference type="NCBI Taxonomy" id="1307761"/>
    <lineage>
        <taxon>Bacteria</taxon>
        <taxon>Pseudomonadati</taxon>
        <taxon>Spirochaetota</taxon>
        <taxon>Spirochaetia</taxon>
        <taxon>Spirochaetales</taxon>
        <taxon>Spirochaetaceae</taxon>
        <taxon>Salinispira</taxon>
    </lineage>
</organism>